<dbReference type="InterPro" id="IPR046348">
    <property type="entry name" value="SIS_dom_sf"/>
</dbReference>
<evidence type="ECO:0000256" key="4">
    <source>
        <dbReference type="ARBA" id="ARBA00022679"/>
    </source>
</evidence>
<dbReference type="PROSITE" id="PS51464">
    <property type="entry name" value="SIS"/>
    <property type="match status" value="2"/>
</dbReference>
<reference evidence="9 10" key="1">
    <citation type="submission" date="2016-11" db="EMBL/GenBank/DDBJ databases">
        <title>The macronuclear genome of Stentor coeruleus: a giant cell with tiny introns.</title>
        <authorList>
            <person name="Slabodnick M."/>
            <person name="Ruby J.G."/>
            <person name="Reiff S.B."/>
            <person name="Swart E.C."/>
            <person name="Gosai S."/>
            <person name="Prabakaran S."/>
            <person name="Witkowska E."/>
            <person name="Larue G.E."/>
            <person name="Fisher S."/>
            <person name="Freeman R.M."/>
            <person name="Gunawardena J."/>
            <person name="Chu W."/>
            <person name="Stover N.A."/>
            <person name="Gregory B.D."/>
            <person name="Nowacki M."/>
            <person name="Derisi J."/>
            <person name="Roy S.W."/>
            <person name="Marshall W.F."/>
            <person name="Sood P."/>
        </authorList>
    </citation>
    <scope>NUCLEOTIDE SEQUENCE [LARGE SCALE GENOMIC DNA]</scope>
    <source>
        <strain evidence="9">WM001</strain>
    </source>
</reference>
<dbReference type="Pfam" id="PF13522">
    <property type="entry name" value="GATase_6"/>
    <property type="match status" value="1"/>
</dbReference>
<keyword evidence="5" id="KW-0677">Repeat</keyword>
<keyword evidence="10" id="KW-1185">Reference proteome</keyword>
<dbReference type="PANTHER" id="PTHR10937:SF0">
    <property type="entry name" value="GLUTAMINE--FRUCTOSE-6-PHOSPHATE TRANSAMINASE (ISOMERIZING)"/>
    <property type="match status" value="1"/>
</dbReference>
<evidence type="ECO:0000256" key="3">
    <source>
        <dbReference type="ARBA" id="ARBA00022576"/>
    </source>
</evidence>
<protein>
    <recommendedName>
        <fullName evidence="2">glutamine--fructose-6-phosphate transaminase (isomerizing)</fullName>
        <ecNumber evidence="2">2.6.1.16</ecNumber>
    </recommendedName>
</protein>
<dbReference type="InterPro" id="IPR017932">
    <property type="entry name" value="GATase_2_dom"/>
</dbReference>
<accession>A0A1R2CBB8</accession>
<sequence length="635" mass="69614">MFNILRQAIKPISFMCVTGVLLQDQSDYLRSLGIMGYIGQEPKAMKVILEGLEKIQNEEYDAAGVATIHGTEARITKYINSPNDDSLKRLRKEGLIIHEGSCAGIGHTHISRRGMSSESKAHPQTDHNNRIFVVHNGSINNTNELLNFIESRGIKPKTQSNTELLAILIGIFVEDGHPLKVAARLALEKTAGTWGIVALDKQNPDQMVVAQKGSPLYLGLNDNELVVSSDEKVLQSKRTLKLEDGYVYTLDPKARRLESVKIKDLQNLVSLGDYPHWTIKEIEEQPQAIARSISYGARLTTDSAKLKGLEEMKEAFLGVRNIMLLGCGSSYHACQFGSHILKSLHLMDTVQSIDPANSFNSIPYYSPGAIIISESGETKEIIDAAKRCIAQNMPTVSIVNVVSSSLAKLTGHGVYMNAGQEIAEGGTKSFISSCVVLIEIALWLSHFQQPEKSELRKKIVSSLLALPMMAGSVIARNKEDIKSLANELKTEEHMFVLGRGMGESIAYEGASLIKQLSRVHAEGYAGGALKHGPFALIGDGRVIILIILDDEHKEMMNLALAEVQARNAKTIVITPNKNLITTKDPPHKVLLIEENGPLTGLLAIIPLQLLAYHLSIQREIDPDYPSSSEALISLN</sequence>
<comment type="catalytic activity">
    <reaction evidence="1">
        <text>D-fructose 6-phosphate + L-glutamine = D-glucosamine 6-phosphate + L-glutamate</text>
        <dbReference type="Rhea" id="RHEA:13237"/>
        <dbReference type="ChEBI" id="CHEBI:29985"/>
        <dbReference type="ChEBI" id="CHEBI:58359"/>
        <dbReference type="ChEBI" id="CHEBI:58725"/>
        <dbReference type="ChEBI" id="CHEBI:61527"/>
        <dbReference type="EC" id="2.6.1.16"/>
    </reaction>
</comment>
<dbReference type="Gene3D" id="3.40.50.10490">
    <property type="entry name" value="Glucose-6-phosphate isomerase like protein, domain 1"/>
    <property type="match status" value="2"/>
</dbReference>
<dbReference type="GO" id="GO:0006002">
    <property type="term" value="P:fructose 6-phosphate metabolic process"/>
    <property type="evidence" value="ECO:0007669"/>
    <property type="project" value="TreeGrafter"/>
</dbReference>
<gene>
    <name evidence="9" type="ORF">SteCoe_12211</name>
</gene>
<dbReference type="GO" id="GO:0004360">
    <property type="term" value="F:glutamine-fructose-6-phosphate transaminase (isomerizing) activity"/>
    <property type="evidence" value="ECO:0007669"/>
    <property type="project" value="UniProtKB-EC"/>
</dbReference>
<organism evidence="9 10">
    <name type="scientific">Stentor coeruleus</name>
    <dbReference type="NCBI Taxonomy" id="5963"/>
    <lineage>
        <taxon>Eukaryota</taxon>
        <taxon>Sar</taxon>
        <taxon>Alveolata</taxon>
        <taxon>Ciliophora</taxon>
        <taxon>Postciliodesmatophora</taxon>
        <taxon>Heterotrichea</taxon>
        <taxon>Heterotrichida</taxon>
        <taxon>Stentoridae</taxon>
        <taxon>Stentor</taxon>
    </lineage>
</organism>
<keyword evidence="6" id="KW-0315">Glutamine amidotransferase</keyword>
<dbReference type="GO" id="GO:0097367">
    <property type="term" value="F:carbohydrate derivative binding"/>
    <property type="evidence" value="ECO:0007669"/>
    <property type="project" value="InterPro"/>
</dbReference>
<dbReference type="EC" id="2.6.1.16" evidence="2"/>
<dbReference type="GO" id="GO:0006047">
    <property type="term" value="P:UDP-N-acetylglucosamine metabolic process"/>
    <property type="evidence" value="ECO:0007669"/>
    <property type="project" value="TreeGrafter"/>
</dbReference>
<evidence type="ECO:0000256" key="2">
    <source>
        <dbReference type="ARBA" id="ARBA00012916"/>
    </source>
</evidence>
<dbReference type="Gene3D" id="3.60.20.10">
    <property type="entry name" value="Glutamine Phosphoribosylpyrophosphate, subunit 1, domain 1"/>
    <property type="match status" value="1"/>
</dbReference>
<dbReference type="GO" id="GO:0006487">
    <property type="term" value="P:protein N-linked glycosylation"/>
    <property type="evidence" value="ECO:0007669"/>
    <property type="project" value="TreeGrafter"/>
</dbReference>
<evidence type="ECO:0000256" key="6">
    <source>
        <dbReference type="ARBA" id="ARBA00022962"/>
    </source>
</evidence>
<comment type="caution">
    <text evidence="9">The sequence shown here is derived from an EMBL/GenBank/DDBJ whole genome shotgun (WGS) entry which is preliminary data.</text>
</comment>
<dbReference type="InterPro" id="IPR035466">
    <property type="entry name" value="GlmS/AgaS_SIS"/>
</dbReference>
<evidence type="ECO:0000256" key="1">
    <source>
        <dbReference type="ARBA" id="ARBA00001031"/>
    </source>
</evidence>
<dbReference type="Pfam" id="PF01380">
    <property type="entry name" value="SIS"/>
    <property type="match status" value="2"/>
</dbReference>
<evidence type="ECO:0000313" key="9">
    <source>
        <dbReference type="EMBL" id="OMJ86299.1"/>
    </source>
</evidence>
<name>A0A1R2CBB8_9CILI</name>
<dbReference type="EMBL" id="MPUH01000210">
    <property type="protein sequence ID" value="OMJ86299.1"/>
    <property type="molecule type" value="Genomic_DNA"/>
</dbReference>
<dbReference type="InterPro" id="IPR001347">
    <property type="entry name" value="SIS_dom"/>
</dbReference>
<proteinExistence type="predicted"/>
<dbReference type="OrthoDB" id="15235at2759"/>
<evidence type="ECO:0000256" key="5">
    <source>
        <dbReference type="ARBA" id="ARBA00022737"/>
    </source>
</evidence>
<dbReference type="InterPro" id="IPR035490">
    <property type="entry name" value="GlmS/FrlB_SIS"/>
</dbReference>
<dbReference type="PANTHER" id="PTHR10937">
    <property type="entry name" value="GLUCOSAMINE--FRUCTOSE-6-PHOSPHATE AMINOTRANSFERASE, ISOMERIZING"/>
    <property type="match status" value="1"/>
</dbReference>
<dbReference type="CDD" id="cd05008">
    <property type="entry name" value="SIS_GlmS_GlmD_1"/>
    <property type="match status" value="1"/>
</dbReference>
<feature type="domain" description="SIS" evidence="8">
    <location>
        <begin position="312"/>
        <end position="452"/>
    </location>
</feature>
<dbReference type="AlphaFoldDB" id="A0A1R2CBB8"/>
<feature type="domain" description="Glutamine amidotransferase type-2" evidence="7">
    <location>
        <begin position="32"/>
        <end position="253"/>
    </location>
</feature>
<keyword evidence="3" id="KW-0032">Aminotransferase</keyword>
<dbReference type="CDD" id="cd05009">
    <property type="entry name" value="SIS_GlmS_GlmD_2"/>
    <property type="match status" value="1"/>
</dbReference>
<dbReference type="SUPFAM" id="SSF56235">
    <property type="entry name" value="N-terminal nucleophile aminohydrolases (Ntn hydrolases)"/>
    <property type="match status" value="1"/>
</dbReference>
<evidence type="ECO:0000259" key="7">
    <source>
        <dbReference type="PROSITE" id="PS51278"/>
    </source>
</evidence>
<evidence type="ECO:0000259" key="8">
    <source>
        <dbReference type="PROSITE" id="PS51464"/>
    </source>
</evidence>
<dbReference type="Proteomes" id="UP000187209">
    <property type="component" value="Unassembled WGS sequence"/>
</dbReference>
<evidence type="ECO:0000313" key="10">
    <source>
        <dbReference type="Proteomes" id="UP000187209"/>
    </source>
</evidence>
<keyword evidence="4" id="KW-0808">Transferase</keyword>
<dbReference type="NCBIfam" id="NF001484">
    <property type="entry name" value="PRK00331.1"/>
    <property type="match status" value="1"/>
</dbReference>
<dbReference type="InterPro" id="IPR029055">
    <property type="entry name" value="Ntn_hydrolases_N"/>
</dbReference>
<dbReference type="PROSITE" id="PS51278">
    <property type="entry name" value="GATASE_TYPE_2"/>
    <property type="match status" value="1"/>
</dbReference>
<feature type="domain" description="SIS" evidence="8">
    <location>
        <begin position="484"/>
        <end position="625"/>
    </location>
</feature>
<dbReference type="SUPFAM" id="SSF53697">
    <property type="entry name" value="SIS domain"/>
    <property type="match status" value="1"/>
</dbReference>